<comment type="pathway">
    <text evidence="12">tRNA modification; 5-methoxycarbonylmethyl-2-thiouridine-tRNA biosynthesis.</text>
</comment>
<evidence type="ECO:0000256" key="6">
    <source>
        <dbReference type="ARBA" id="ARBA00022723"/>
    </source>
</evidence>
<dbReference type="GO" id="GO:0005524">
    <property type="term" value="F:ATP binding"/>
    <property type="evidence" value="ECO:0007669"/>
    <property type="project" value="UniProtKB-KW"/>
</dbReference>
<dbReference type="GO" id="GO:0070566">
    <property type="term" value="F:adenylyltransferase activity"/>
    <property type="evidence" value="ECO:0007669"/>
    <property type="project" value="InterPro"/>
</dbReference>
<feature type="active site" description="Glycyl thioester intermediate; for adenylyltransferase activity" evidence="12">
    <location>
        <position position="233"/>
    </location>
</feature>
<name>A0A0F7SFQ1_PHARH</name>
<protein>
    <submittedName>
        <fullName evidence="15">Molybdenum cofactor synthesis 3</fullName>
    </submittedName>
</protein>
<evidence type="ECO:0000256" key="7">
    <source>
        <dbReference type="ARBA" id="ARBA00022741"/>
    </source>
</evidence>
<dbReference type="Pfam" id="PF00581">
    <property type="entry name" value="Rhodanese"/>
    <property type="match status" value="1"/>
</dbReference>
<dbReference type="GO" id="GO:0046872">
    <property type="term" value="F:metal ion binding"/>
    <property type="evidence" value="ECO:0007669"/>
    <property type="project" value="UniProtKB-KW"/>
</dbReference>
<feature type="binding site" evidence="12">
    <location>
        <position position="215"/>
    </location>
    <ligand>
        <name>Zn(2+)</name>
        <dbReference type="ChEBI" id="CHEBI:29105"/>
    </ligand>
</feature>
<feature type="binding site" evidence="12">
    <location>
        <position position="301"/>
    </location>
    <ligand>
        <name>Zn(2+)</name>
        <dbReference type="ChEBI" id="CHEBI:29105"/>
    </ligand>
</feature>
<dbReference type="Pfam" id="PF00899">
    <property type="entry name" value="ThiF"/>
    <property type="match status" value="1"/>
</dbReference>
<evidence type="ECO:0000256" key="1">
    <source>
        <dbReference type="ARBA" id="ARBA00004514"/>
    </source>
</evidence>
<dbReference type="InterPro" id="IPR001763">
    <property type="entry name" value="Rhodanese-like_dom"/>
</dbReference>
<feature type="binding site" evidence="12">
    <location>
        <position position="105"/>
    </location>
    <ligand>
        <name>ATP</name>
        <dbReference type="ChEBI" id="CHEBI:30616"/>
    </ligand>
</feature>
<dbReference type="CDD" id="cd00757">
    <property type="entry name" value="ThiF_MoeB_HesA_family"/>
    <property type="match status" value="1"/>
</dbReference>
<dbReference type="GO" id="GO:0005829">
    <property type="term" value="C:cytosol"/>
    <property type="evidence" value="ECO:0007669"/>
    <property type="project" value="UniProtKB-SubCell"/>
</dbReference>
<evidence type="ECO:0000256" key="10">
    <source>
        <dbReference type="ARBA" id="ARBA00022840"/>
    </source>
</evidence>
<comment type="cofactor">
    <cofactor evidence="12">
        <name>Zn(2+)</name>
        <dbReference type="ChEBI" id="CHEBI:29105"/>
    </cofactor>
    <text evidence="12">Binds 1 zinc ion per subunit.</text>
</comment>
<dbReference type="SUPFAM" id="SSF69572">
    <property type="entry name" value="Activating enzymes of the ubiquitin-like proteins"/>
    <property type="match status" value="1"/>
</dbReference>
<dbReference type="InterPro" id="IPR045886">
    <property type="entry name" value="ThiF/MoeB/HesA"/>
</dbReference>
<feature type="active site" description="Cysteine persulfide intermediate; for sulfurtransferase activity" evidence="12">
    <location>
        <position position="425"/>
    </location>
</feature>
<keyword evidence="7 12" id="KW-0547">Nucleotide-binding</keyword>
<feature type="binding site" evidence="12">
    <location>
        <begin position="173"/>
        <end position="174"/>
    </location>
    <ligand>
        <name>ATP</name>
        <dbReference type="ChEBI" id="CHEBI:30616"/>
    </ligand>
</feature>
<dbReference type="Gene3D" id="3.40.50.720">
    <property type="entry name" value="NAD(P)-binding Rossmann-like Domain"/>
    <property type="match status" value="1"/>
</dbReference>
<evidence type="ECO:0000256" key="11">
    <source>
        <dbReference type="ARBA" id="ARBA00023268"/>
    </source>
</evidence>
<dbReference type="GO" id="GO:0032447">
    <property type="term" value="P:protein urmylation"/>
    <property type="evidence" value="ECO:0007669"/>
    <property type="project" value="TreeGrafter"/>
</dbReference>
<dbReference type="Gene3D" id="3.40.250.10">
    <property type="entry name" value="Rhodanese-like domain"/>
    <property type="match status" value="1"/>
</dbReference>
<feature type="binding site" evidence="12">
    <location>
        <position position="218"/>
    </location>
    <ligand>
        <name>Zn(2+)</name>
        <dbReference type="ChEBI" id="CHEBI:29105"/>
    </ligand>
</feature>
<dbReference type="InterPro" id="IPR000594">
    <property type="entry name" value="ThiF_NAD_FAD-bd"/>
</dbReference>
<evidence type="ECO:0000256" key="2">
    <source>
        <dbReference type="ARBA" id="ARBA00022490"/>
    </source>
</evidence>
<dbReference type="EMBL" id="LN483167">
    <property type="protein sequence ID" value="CDZ97135.1"/>
    <property type="molecule type" value="Genomic_DNA"/>
</dbReference>
<dbReference type="GO" id="GO:0002143">
    <property type="term" value="P:tRNA wobble position uridine thiolation"/>
    <property type="evidence" value="ECO:0007669"/>
    <property type="project" value="InterPro"/>
</dbReference>
<feature type="region of interest" description="Disordered" evidence="13">
    <location>
        <begin position="445"/>
        <end position="464"/>
    </location>
</feature>
<evidence type="ECO:0000259" key="14">
    <source>
        <dbReference type="PROSITE" id="PS50206"/>
    </source>
</evidence>
<keyword evidence="2 12" id="KW-0963">Cytoplasm</keyword>
<dbReference type="PANTHER" id="PTHR10953">
    <property type="entry name" value="UBIQUITIN-ACTIVATING ENZYME E1"/>
    <property type="match status" value="1"/>
</dbReference>
<comment type="similarity">
    <text evidence="12">In the N-terminal section; belongs to the HesA/MoeB/ThiF family. UBA4 subfamily.</text>
</comment>
<feature type="binding site" evidence="12">
    <location>
        <position position="84"/>
    </location>
    <ligand>
        <name>ATP</name>
        <dbReference type="ChEBI" id="CHEBI:30616"/>
    </ligand>
</feature>
<comment type="subcellular location">
    <subcellularLocation>
        <location evidence="1">Cytoplasm</location>
        <location evidence="1">Cytosol</location>
    </subcellularLocation>
</comment>
<feature type="compositionally biased region" description="Basic and acidic residues" evidence="13">
    <location>
        <begin position="478"/>
        <end position="497"/>
    </location>
</feature>
<evidence type="ECO:0000256" key="5">
    <source>
        <dbReference type="ARBA" id="ARBA00022695"/>
    </source>
</evidence>
<keyword evidence="6 12" id="KW-0479">Metal-binding</keyword>
<keyword evidence="9 12" id="KW-0862">Zinc</keyword>
<evidence type="ECO:0000256" key="3">
    <source>
        <dbReference type="ARBA" id="ARBA00022679"/>
    </source>
</evidence>
<dbReference type="UniPathway" id="UPA00988"/>
<dbReference type="AlphaFoldDB" id="A0A0F7SFQ1"/>
<proteinExistence type="inferred from homology"/>
<evidence type="ECO:0000256" key="13">
    <source>
        <dbReference type="SAM" id="MobiDB-lite"/>
    </source>
</evidence>
<feature type="binding site" evidence="12">
    <location>
        <position position="129"/>
    </location>
    <ligand>
        <name>ATP</name>
        <dbReference type="ChEBI" id="CHEBI:30616"/>
    </ligand>
</feature>
<feature type="binding site" evidence="12">
    <location>
        <position position="298"/>
    </location>
    <ligand>
        <name>Zn(2+)</name>
        <dbReference type="ChEBI" id="CHEBI:29105"/>
    </ligand>
</feature>
<accession>A0A0F7SFQ1</accession>
<dbReference type="GO" id="GO:0042292">
    <property type="term" value="F:URM1 activating enzyme activity"/>
    <property type="evidence" value="ECO:0007669"/>
    <property type="project" value="TreeGrafter"/>
</dbReference>
<feature type="domain" description="Rhodanese" evidence="14">
    <location>
        <begin position="362"/>
        <end position="481"/>
    </location>
</feature>
<keyword evidence="8" id="KW-0833">Ubl conjugation pathway</keyword>
<keyword evidence="3 12" id="KW-0808">Transferase</keyword>
<dbReference type="InterPro" id="IPR028885">
    <property type="entry name" value="MOCS3/Uba4"/>
</dbReference>
<evidence type="ECO:0000256" key="4">
    <source>
        <dbReference type="ARBA" id="ARBA00022694"/>
    </source>
</evidence>
<dbReference type="HAMAP" id="MF_03049">
    <property type="entry name" value="MOCS3_Uba4"/>
    <property type="match status" value="1"/>
</dbReference>
<dbReference type="PANTHER" id="PTHR10953:SF102">
    <property type="entry name" value="ADENYLYLTRANSFERASE AND SULFURTRANSFERASE MOCS3"/>
    <property type="match status" value="1"/>
</dbReference>
<organism evidence="15">
    <name type="scientific">Phaffia rhodozyma</name>
    <name type="common">Yeast</name>
    <name type="synonym">Xanthophyllomyces dendrorhous</name>
    <dbReference type="NCBI Taxonomy" id="264483"/>
    <lineage>
        <taxon>Eukaryota</taxon>
        <taxon>Fungi</taxon>
        <taxon>Dikarya</taxon>
        <taxon>Basidiomycota</taxon>
        <taxon>Agaricomycotina</taxon>
        <taxon>Tremellomycetes</taxon>
        <taxon>Cystofilobasidiales</taxon>
        <taxon>Mrakiaceae</taxon>
        <taxon>Phaffia</taxon>
    </lineage>
</organism>
<evidence type="ECO:0000256" key="8">
    <source>
        <dbReference type="ARBA" id="ARBA00022786"/>
    </source>
</evidence>
<dbReference type="InterPro" id="IPR035985">
    <property type="entry name" value="Ubiquitin-activating_enz"/>
</dbReference>
<dbReference type="InterPro" id="IPR036873">
    <property type="entry name" value="Rhodanese-like_dom_sf"/>
</dbReference>
<keyword evidence="4 12" id="KW-0819">tRNA processing</keyword>
<dbReference type="SMART" id="SM00450">
    <property type="entry name" value="RHOD"/>
    <property type="match status" value="1"/>
</dbReference>
<dbReference type="FunFam" id="3.40.50.720:FF:000033">
    <property type="entry name" value="Adenylyltransferase and sulfurtransferase MOCS3"/>
    <property type="match status" value="1"/>
</dbReference>
<gene>
    <name evidence="12" type="primary">UBA4</name>
</gene>
<evidence type="ECO:0000313" key="15">
    <source>
        <dbReference type="EMBL" id="CDZ97135.1"/>
    </source>
</evidence>
<reference evidence="15" key="1">
    <citation type="submission" date="2014-08" db="EMBL/GenBank/DDBJ databases">
        <authorList>
            <person name="Sharma Rahul"/>
            <person name="Thines Marco"/>
        </authorList>
    </citation>
    <scope>NUCLEOTIDE SEQUENCE</scope>
</reference>
<dbReference type="PROSITE" id="PS50206">
    <property type="entry name" value="RHODANESE_3"/>
    <property type="match status" value="1"/>
</dbReference>
<evidence type="ECO:0000256" key="9">
    <source>
        <dbReference type="ARBA" id="ARBA00022833"/>
    </source>
</evidence>
<keyword evidence="10 12" id="KW-0067">ATP-binding</keyword>
<keyword evidence="5" id="KW-0548">Nucleotidyltransferase</keyword>
<feature type="binding site" evidence="12">
    <location>
        <begin position="112"/>
        <end position="116"/>
    </location>
    <ligand>
        <name>ATP</name>
        <dbReference type="ChEBI" id="CHEBI:30616"/>
    </ligand>
</feature>
<keyword evidence="11 12" id="KW-0511">Multifunctional enzyme</keyword>
<sequence length="497" mass="52927">MTTNTRTLEKVQAEIAGLQTRLEALRLEAEALSGPSGLTKKQTGLPLELIEYKRYGRQMILPGVGLSGQLKLKNASVLIIGAGGLGCPALQYLAAAGVGHIGLVDHDSVESSNLHRQILHSTSRVGWLKVDSAKAAVLANNPNIEITTYPTTFNPSNALALLEPYALVLDCTDRPQTRYLISDACVLAKKPLLSGAALGMNGQMAVYNNGPDSPCYRCVWPRVAGGEAKSATCDESGVLGAVTGVIGTMMALEGCKLILGLGESSSSPSSDPSKLLTFSALSSTPFRSFKLRNRQPHCRSCGDPSKGDRKEGKIGDLENEDYEAFCGGPDVDRDAEGMQYGSVGTGLKRTSVVELKAALQDKTRSLRLIDTRSPEEYSIVSVPGSINIPLKDFMAAPLVHIKSSSLPNGQAGSTPRSTRSIYLICRRGNDSQLAARALSDALTLSEASNPGGPGHADGQLEVLDVRGGTNAWGRMVSRRNEGESEEEGKDRVDWPEY</sequence>
<dbReference type="GO" id="GO:0004792">
    <property type="term" value="F:thiosulfate-cyanide sulfurtransferase activity"/>
    <property type="evidence" value="ECO:0007669"/>
    <property type="project" value="TreeGrafter"/>
</dbReference>
<evidence type="ECO:0000256" key="12">
    <source>
        <dbReference type="HAMAP-Rule" id="MF_03049"/>
    </source>
</evidence>
<feature type="region of interest" description="Disordered" evidence="13">
    <location>
        <begin position="474"/>
        <end position="497"/>
    </location>
</feature>